<dbReference type="EMBL" id="KT351733">
    <property type="protein sequence ID" value="ALG88440.1"/>
    <property type="molecule type" value="Genomic_DNA"/>
</dbReference>
<evidence type="ECO:0000313" key="2">
    <source>
        <dbReference type="EMBL" id="ALG88440.1"/>
    </source>
</evidence>
<sequence length="251" mass="25780">MKKVLAIAIAAVLATPMALANTPDDVGDVTYIGNIVANSPMWQWTVNDYPGGRLDAKPSTATTSGENTTYPLTASPYIAVSGYLPSFVGINAGTVSSYIGTRDITSLTDQTGAAPANITDAQKGSVTFTIAATGTDTGGSPVQGTLKLKSTEVRGYRYAARSDGEKKYKRTIVFGSTVKISPTPGGSCFIGSGTHTSLAAVVDGTSAAPASASFTTTSFNSFLSGLNSANANGTAPHFQTLTGYPTIRPTR</sequence>
<accession>A0A0N9NCX1</accession>
<feature type="signal peptide" evidence="1">
    <location>
        <begin position="1"/>
        <end position="20"/>
    </location>
</feature>
<dbReference type="RefSeq" id="WP_181375442.1">
    <property type="nucleotide sequence ID" value="NZ_KT351733.1"/>
</dbReference>
<geneLocation type="plasmid" evidence="2">
    <name>Drgb2</name>
</geneLocation>
<dbReference type="AlphaFoldDB" id="A0A0N9NCX1"/>
<keyword evidence="2" id="KW-0614">Plasmid</keyword>
<keyword evidence="1" id="KW-0732">Signal</keyword>
<organism evidence="2">
    <name type="scientific">Pectobacterium carotovorum</name>
    <name type="common">Erwinia carotovora</name>
    <dbReference type="NCBI Taxonomy" id="554"/>
    <lineage>
        <taxon>Bacteria</taxon>
        <taxon>Pseudomonadati</taxon>
        <taxon>Pseudomonadota</taxon>
        <taxon>Gammaproteobacteria</taxon>
        <taxon>Enterobacterales</taxon>
        <taxon>Pectobacteriaceae</taxon>
        <taxon>Pectobacterium</taxon>
    </lineage>
</organism>
<protein>
    <submittedName>
        <fullName evidence="2">Uncharacterized protein</fullName>
    </submittedName>
</protein>
<evidence type="ECO:0000256" key="1">
    <source>
        <dbReference type="SAM" id="SignalP"/>
    </source>
</evidence>
<feature type="chain" id="PRO_5006037975" evidence="1">
    <location>
        <begin position="21"/>
        <end position="251"/>
    </location>
</feature>
<reference evidence="2" key="2">
    <citation type="submission" date="2015-07" db="EMBL/GenBank/DDBJ databases">
        <authorList>
            <person name="Welte C."/>
            <person name="de Graaf R."/>
            <person name="van den Bosch T.J.M."/>
            <person name="Op den Camp H."/>
            <person name="van Dam N."/>
            <person name="Jetten M."/>
        </authorList>
    </citation>
    <scope>NUCLEOTIDE SEQUENCE</scope>
    <source>
        <plasmid evidence="2">Drgb2</plasmid>
    </source>
</reference>
<reference evidence="2" key="1">
    <citation type="journal article" date="2015" name="Environ. Microbiol.">
        <title>Plasmids from the gut microbiome of cabbage root fly larvae encode SaxA that catalyses the conversion of the plant toxin 2-phenylethyl isothiocyanate.</title>
        <authorList>
            <person name="Welte C.U."/>
            <person name="de Graaf R.M."/>
            <person name="van den Bosch T.J."/>
            <person name="Op den Camp H.J."/>
            <person name="van Dam N.M."/>
            <person name="Jetten M.S."/>
        </authorList>
    </citation>
    <scope>NUCLEOTIDE SEQUENCE</scope>
    <source>
        <plasmid evidence="2">Drgb2</plasmid>
    </source>
</reference>
<proteinExistence type="predicted"/>
<name>A0A0N9NCX1_PECCA</name>